<dbReference type="SUPFAM" id="SSF51197">
    <property type="entry name" value="Clavaminate synthase-like"/>
    <property type="match status" value="1"/>
</dbReference>
<evidence type="ECO:0000313" key="2">
    <source>
        <dbReference type="EMBL" id="SVA24276.1"/>
    </source>
</evidence>
<protein>
    <recommendedName>
        <fullName evidence="1">Aspartyl/asparaginy/proline hydroxylase domain-containing protein</fullName>
    </recommendedName>
</protein>
<feature type="non-terminal residue" evidence="2">
    <location>
        <position position="1"/>
    </location>
</feature>
<dbReference type="InterPro" id="IPR027443">
    <property type="entry name" value="IPNS-like_sf"/>
</dbReference>
<reference evidence="2" key="1">
    <citation type="submission" date="2018-05" db="EMBL/GenBank/DDBJ databases">
        <authorList>
            <person name="Lanie J.A."/>
            <person name="Ng W.-L."/>
            <person name="Kazmierczak K.M."/>
            <person name="Andrzejewski T.M."/>
            <person name="Davidsen T.M."/>
            <person name="Wayne K.J."/>
            <person name="Tettelin H."/>
            <person name="Glass J.I."/>
            <person name="Rusch D."/>
            <person name="Podicherti R."/>
            <person name="Tsui H.-C.T."/>
            <person name="Winkler M.E."/>
        </authorList>
    </citation>
    <scope>NUCLEOTIDE SEQUENCE</scope>
</reference>
<name>A0A381U7S5_9ZZZZ</name>
<dbReference type="Pfam" id="PF05118">
    <property type="entry name" value="Asp_Arg_Hydrox"/>
    <property type="match status" value="1"/>
</dbReference>
<dbReference type="EMBL" id="UINC01005902">
    <property type="protein sequence ID" value="SVA24276.1"/>
    <property type="molecule type" value="Genomic_DNA"/>
</dbReference>
<dbReference type="AlphaFoldDB" id="A0A381U7S5"/>
<feature type="non-terminal residue" evidence="2">
    <location>
        <position position="187"/>
    </location>
</feature>
<accession>A0A381U7S5</accession>
<feature type="domain" description="Aspartyl/asparaginy/proline hydroxylase" evidence="1">
    <location>
        <begin position="113"/>
        <end position="182"/>
    </location>
</feature>
<evidence type="ECO:0000259" key="1">
    <source>
        <dbReference type="Pfam" id="PF05118"/>
    </source>
</evidence>
<proteinExistence type="predicted"/>
<dbReference type="InterPro" id="IPR007803">
    <property type="entry name" value="Asp/Arg/Pro-Hydrxlase"/>
</dbReference>
<organism evidence="2">
    <name type="scientific">marine metagenome</name>
    <dbReference type="NCBI Taxonomy" id="408172"/>
    <lineage>
        <taxon>unclassified sequences</taxon>
        <taxon>metagenomes</taxon>
        <taxon>ecological metagenomes</taxon>
    </lineage>
</organism>
<dbReference type="Gene3D" id="2.60.120.330">
    <property type="entry name" value="B-lactam Antibiotic, Isopenicillin N Synthase, Chain"/>
    <property type="match status" value="1"/>
</dbReference>
<gene>
    <name evidence="2" type="ORF">METZ01_LOCUS77130</name>
</gene>
<sequence length="187" mass="21872">MNVTKIDIDIDYDRLRKEMYDLNVDQFLIENNGQMSIQTIPGTPVEDQLNSGTLSLHYDWDNHDSTDPNSKPKMRDVILDEIDFTEVCDFLKGTYTEEVINIFNEKYGAVRGRYMMMNWKTCLTYHNDKTSRIHLPLVANENCFMIIDEKVEKLHEGVTYHVDTTKKHTALNAGRHLRFHIVFCLPP</sequence>